<comment type="caution">
    <text evidence="1">The sequence shown here is derived from an EMBL/GenBank/DDBJ whole genome shotgun (WGS) entry which is preliminary data.</text>
</comment>
<keyword evidence="2" id="KW-1185">Reference proteome</keyword>
<reference evidence="1" key="1">
    <citation type="journal article" date="2023" name="bioRxiv">
        <title>Improved chromosome-level genome assembly for marigold (Tagetes erecta).</title>
        <authorList>
            <person name="Jiang F."/>
            <person name="Yuan L."/>
            <person name="Wang S."/>
            <person name="Wang H."/>
            <person name="Xu D."/>
            <person name="Wang A."/>
            <person name="Fan W."/>
        </authorList>
    </citation>
    <scope>NUCLEOTIDE SEQUENCE</scope>
    <source>
        <strain evidence="1">WSJ</strain>
        <tissue evidence="1">Leaf</tissue>
    </source>
</reference>
<proteinExistence type="predicted"/>
<organism evidence="1 2">
    <name type="scientific">Tagetes erecta</name>
    <name type="common">African marigold</name>
    <dbReference type="NCBI Taxonomy" id="13708"/>
    <lineage>
        <taxon>Eukaryota</taxon>
        <taxon>Viridiplantae</taxon>
        <taxon>Streptophyta</taxon>
        <taxon>Embryophyta</taxon>
        <taxon>Tracheophyta</taxon>
        <taxon>Spermatophyta</taxon>
        <taxon>Magnoliopsida</taxon>
        <taxon>eudicotyledons</taxon>
        <taxon>Gunneridae</taxon>
        <taxon>Pentapetalae</taxon>
        <taxon>asterids</taxon>
        <taxon>campanulids</taxon>
        <taxon>Asterales</taxon>
        <taxon>Asteraceae</taxon>
        <taxon>Asteroideae</taxon>
        <taxon>Heliantheae alliance</taxon>
        <taxon>Tageteae</taxon>
        <taxon>Tagetes</taxon>
    </lineage>
</organism>
<accession>A0AAD8LI91</accession>
<protein>
    <submittedName>
        <fullName evidence="1">Uncharacterized protein</fullName>
    </submittedName>
</protein>
<gene>
    <name evidence="1" type="ORF">QVD17_04679</name>
</gene>
<dbReference type="AlphaFoldDB" id="A0AAD8LI91"/>
<evidence type="ECO:0000313" key="2">
    <source>
        <dbReference type="Proteomes" id="UP001229421"/>
    </source>
</evidence>
<sequence>MKSDTNRSVKLFDSSFCNEKQMLPSQNISIPAGTGMQSKQNLFDTNRNMFDKRMKTLHLQREMTSLYVY</sequence>
<name>A0AAD8LI91_TARER</name>
<dbReference type="EMBL" id="JAUHHV010000001">
    <property type="protein sequence ID" value="KAK1438867.1"/>
    <property type="molecule type" value="Genomic_DNA"/>
</dbReference>
<evidence type="ECO:0000313" key="1">
    <source>
        <dbReference type="EMBL" id="KAK1438867.1"/>
    </source>
</evidence>
<dbReference type="Proteomes" id="UP001229421">
    <property type="component" value="Unassembled WGS sequence"/>
</dbReference>